<comment type="caution">
    <text evidence="1">The sequence shown here is derived from an EMBL/GenBank/DDBJ whole genome shotgun (WGS) entry which is preliminary data.</text>
</comment>
<evidence type="ECO:0000313" key="2">
    <source>
        <dbReference type="Proteomes" id="UP000265703"/>
    </source>
</evidence>
<feature type="non-terminal residue" evidence="1">
    <location>
        <position position="1"/>
    </location>
</feature>
<evidence type="ECO:0008006" key="3">
    <source>
        <dbReference type="Google" id="ProtNLM"/>
    </source>
</evidence>
<dbReference type="Proteomes" id="UP000265703">
    <property type="component" value="Unassembled WGS sequence"/>
</dbReference>
<sequence>HIPLFSAWIDKKDSSYYNKRNIPYEFKLLYRSSQDGFNAASFHRNCYNPLDWSGSHGYKNTADSFLFNLTDGNNISTARLGYVIKASHAVFCCNNQGPSIPKKFTVENFEIFQVIKK</sequence>
<proteinExistence type="predicted"/>
<evidence type="ECO:0000313" key="1">
    <source>
        <dbReference type="EMBL" id="RIA84558.1"/>
    </source>
</evidence>
<organism evidence="1 2">
    <name type="scientific">Glomus cerebriforme</name>
    <dbReference type="NCBI Taxonomy" id="658196"/>
    <lineage>
        <taxon>Eukaryota</taxon>
        <taxon>Fungi</taxon>
        <taxon>Fungi incertae sedis</taxon>
        <taxon>Mucoromycota</taxon>
        <taxon>Glomeromycotina</taxon>
        <taxon>Glomeromycetes</taxon>
        <taxon>Glomerales</taxon>
        <taxon>Glomeraceae</taxon>
        <taxon>Glomus</taxon>
    </lineage>
</organism>
<dbReference type="OrthoDB" id="2370837at2759"/>
<protein>
    <recommendedName>
        <fullName evidence="3">TLDc domain-containing protein</fullName>
    </recommendedName>
</protein>
<keyword evidence="2" id="KW-1185">Reference proteome</keyword>
<gene>
    <name evidence="1" type="ORF">C1645_832083</name>
</gene>
<reference evidence="1 2" key="1">
    <citation type="submission" date="2018-06" db="EMBL/GenBank/DDBJ databases">
        <title>Comparative genomics reveals the genomic features of Rhizophagus irregularis, R. cerebriforme, R. diaphanum and Gigaspora rosea, and their symbiotic lifestyle signature.</title>
        <authorList>
            <person name="Morin E."/>
            <person name="San Clemente H."/>
            <person name="Chen E.C.H."/>
            <person name="De La Providencia I."/>
            <person name="Hainaut M."/>
            <person name="Kuo A."/>
            <person name="Kohler A."/>
            <person name="Murat C."/>
            <person name="Tang N."/>
            <person name="Roy S."/>
            <person name="Loubradou J."/>
            <person name="Henrissat B."/>
            <person name="Grigoriev I.V."/>
            <person name="Corradi N."/>
            <person name="Roux C."/>
            <person name="Martin F.M."/>
        </authorList>
    </citation>
    <scope>NUCLEOTIDE SEQUENCE [LARGE SCALE GENOMIC DNA]</scope>
    <source>
        <strain evidence="1 2">DAOM 227022</strain>
    </source>
</reference>
<dbReference type="AlphaFoldDB" id="A0A397SEZ2"/>
<dbReference type="EMBL" id="QKYT01000484">
    <property type="protein sequence ID" value="RIA84558.1"/>
    <property type="molecule type" value="Genomic_DNA"/>
</dbReference>
<accession>A0A397SEZ2</accession>
<name>A0A397SEZ2_9GLOM</name>